<gene>
    <name evidence="3" type="ORF">G7Z17_g5277</name>
</gene>
<feature type="compositionally biased region" description="Polar residues" evidence="1">
    <location>
        <begin position="197"/>
        <end position="207"/>
    </location>
</feature>
<sequence>MEDPTMSEVSSKRGEKRLASTNSPSPNKKIRLLSPAPPDEGQVKVNGKLSIRLDLLDEKVRELKARIASPTPHTSYATFDTFAVADFTSFSDGDLRSVETTTVTDAEPSPTRPSVTGCIEPLNITGAEASSVESGKIEDNGHNKPYVFTAGAPHASSTAPSDAESGYVTYPSLTSQPRRRQYEERGRRSWRNDYHRQSSSQFSDYHGGSSFQYYNPHRGSIRSSRDFQRGSASSAWPLMSKRRSRALSSLLSGNSVRARTRSTDHVYSRRELEPGTIISAPHHTQGRSDRIDPESWNMAYSDFGTVHSKYRKMIILETWGEHCICLPLYSYCGKGLRGREGIADEYISVRDNRNTSPEPKESSVEYLSAVRDRDWSTDKTFVTGRTVVKLTEKIVHSYTDRCSVEGFIIQADFRRLYEEYLYLIRKKEYEILGPKPSFKNEDEELEEGQIFEYL</sequence>
<reference evidence="3" key="1">
    <citation type="submission" date="2020-03" db="EMBL/GenBank/DDBJ databases">
        <title>Draft Genome Sequence of Cylindrodendrum hubeiense.</title>
        <authorList>
            <person name="Buettner E."/>
            <person name="Kellner H."/>
        </authorList>
    </citation>
    <scope>NUCLEOTIDE SEQUENCE</scope>
    <source>
        <strain evidence="3">IHI 201604</strain>
    </source>
</reference>
<accession>A0A9P5LHG3</accession>
<feature type="region of interest" description="Disordered" evidence="1">
    <location>
        <begin position="1"/>
        <end position="42"/>
    </location>
</feature>
<dbReference type="AlphaFoldDB" id="A0A9P5LHG3"/>
<dbReference type="EMBL" id="JAANBB010000085">
    <property type="protein sequence ID" value="KAF7551062.1"/>
    <property type="molecule type" value="Genomic_DNA"/>
</dbReference>
<evidence type="ECO:0000313" key="3">
    <source>
        <dbReference type="EMBL" id="KAF7551062.1"/>
    </source>
</evidence>
<proteinExistence type="predicted"/>
<name>A0A9P5LHG3_9HYPO</name>
<evidence type="ECO:0000313" key="4">
    <source>
        <dbReference type="Proteomes" id="UP000722485"/>
    </source>
</evidence>
<keyword evidence="4" id="KW-1185">Reference proteome</keyword>
<comment type="caution">
    <text evidence="3">The sequence shown here is derived from an EMBL/GenBank/DDBJ whole genome shotgun (WGS) entry which is preliminary data.</text>
</comment>
<feature type="compositionally biased region" description="Basic and acidic residues" evidence="1">
    <location>
        <begin position="180"/>
        <end position="196"/>
    </location>
</feature>
<feature type="region of interest" description="Disordered" evidence="1">
    <location>
        <begin position="151"/>
        <end position="207"/>
    </location>
</feature>
<dbReference type="Pfam" id="PF20233">
    <property type="entry name" value="DUF6590"/>
    <property type="match status" value="1"/>
</dbReference>
<organism evidence="3 4">
    <name type="scientific">Cylindrodendrum hubeiense</name>
    <dbReference type="NCBI Taxonomy" id="595255"/>
    <lineage>
        <taxon>Eukaryota</taxon>
        <taxon>Fungi</taxon>
        <taxon>Dikarya</taxon>
        <taxon>Ascomycota</taxon>
        <taxon>Pezizomycotina</taxon>
        <taxon>Sordariomycetes</taxon>
        <taxon>Hypocreomycetidae</taxon>
        <taxon>Hypocreales</taxon>
        <taxon>Nectriaceae</taxon>
        <taxon>Cylindrodendrum</taxon>
    </lineage>
</organism>
<evidence type="ECO:0000259" key="2">
    <source>
        <dbReference type="Pfam" id="PF20233"/>
    </source>
</evidence>
<dbReference type="InterPro" id="IPR046497">
    <property type="entry name" value="DUF6590"/>
</dbReference>
<feature type="domain" description="DUF6590" evidence="2">
    <location>
        <begin position="272"/>
        <end position="359"/>
    </location>
</feature>
<dbReference type="OrthoDB" id="3438983at2759"/>
<protein>
    <recommendedName>
        <fullName evidence="2">DUF6590 domain-containing protein</fullName>
    </recommendedName>
</protein>
<evidence type="ECO:0000256" key="1">
    <source>
        <dbReference type="SAM" id="MobiDB-lite"/>
    </source>
</evidence>
<dbReference type="Proteomes" id="UP000722485">
    <property type="component" value="Unassembled WGS sequence"/>
</dbReference>